<evidence type="ECO:0000313" key="3">
    <source>
        <dbReference type="Proteomes" id="UP000266934"/>
    </source>
</evidence>
<protein>
    <recommendedName>
        <fullName evidence="4">DUF992 domain-containing protein</fullName>
    </recommendedName>
</protein>
<dbReference type="KEGG" id="blag:BLTE_25930"/>
<keyword evidence="1" id="KW-0732">Signal</keyword>
<name>A0A348G2X5_9HYPH</name>
<dbReference type="AlphaFoldDB" id="A0A348G2X5"/>
<dbReference type="Pfam" id="PF06186">
    <property type="entry name" value="DUF992"/>
    <property type="match status" value="1"/>
</dbReference>
<gene>
    <name evidence="2" type="ORF">BLTE_25930</name>
</gene>
<dbReference type="InterPro" id="IPR009333">
    <property type="entry name" value="DUF992"/>
</dbReference>
<evidence type="ECO:0008006" key="4">
    <source>
        <dbReference type="Google" id="ProtNLM"/>
    </source>
</evidence>
<evidence type="ECO:0000313" key="2">
    <source>
        <dbReference type="EMBL" id="BBF93908.1"/>
    </source>
</evidence>
<sequence>MLRRLTPAAVAGAVLALSQLAAPSAALAQSRAEVGVLECVSTGATGFIVGSIRDVTCTFRPNPRVKAQPEKYVGTIRRFGLDLGVTERTVMVWSVFAPTVNIGRGDLVGDYAGVSGQATVGAGVGANVLLGGSNKTISLQPLSVEGSLGLNIALGVADLELR</sequence>
<organism evidence="2 3">
    <name type="scientific">Blastochloris tepida</name>
    <dbReference type="NCBI Taxonomy" id="2233851"/>
    <lineage>
        <taxon>Bacteria</taxon>
        <taxon>Pseudomonadati</taxon>
        <taxon>Pseudomonadota</taxon>
        <taxon>Alphaproteobacteria</taxon>
        <taxon>Hyphomicrobiales</taxon>
        <taxon>Blastochloridaceae</taxon>
        <taxon>Blastochloris</taxon>
    </lineage>
</organism>
<dbReference type="Proteomes" id="UP000266934">
    <property type="component" value="Chromosome"/>
</dbReference>
<feature type="chain" id="PRO_5016609998" description="DUF992 domain-containing protein" evidence="1">
    <location>
        <begin position="29"/>
        <end position="162"/>
    </location>
</feature>
<accession>A0A348G2X5</accession>
<keyword evidence="3" id="KW-1185">Reference proteome</keyword>
<dbReference type="EMBL" id="AP018907">
    <property type="protein sequence ID" value="BBF93908.1"/>
    <property type="molecule type" value="Genomic_DNA"/>
</dbReference>
<proteinExistence type="predicted"/>
<dbReference type="RefSeq" id="WP_126401077.1">
    <property type="nucleotide sequence ID" value="NZ_AP018907.1"/>
</dbReference>
<reference evidence="2 3" key="1">
    <citation type="submission" date="2018-08" db="EMBL/GenBank/DDBJ databases">
        <title>Complete genome sequencing of Blastochloris tepida GI.</title>
        <authorList>
            <person name="Tsukatani Y."/>
            <person name="Mori H."/>
        </authorList>
    </citation>
    <scope>NUCLEOTIDE SEQUENCE [LARGE SCALE GENOMIC DNA]</scope>
    <source>
        <strain evidence="2 3">GI</strain>
    </source>
</reference>
<dbReference type="OrthoDB" id="7362478at2"/>
<feature type="signal peptide" evidence="1">
    <location>
        <begin position="1"/>
        <end position="28"/>
    </location>
</feature>
<evidence type="ECO:0000256" key="1">
    <source>
        <dbReference type="SAM" id="SignalP"/>
    </source>
</evidence>